<dbReference type="PANTHER" id="PTHR43223:SF1">
    <property type="entry name" value="ALKYL_ARYL-SULFATASE BDS1"/>
    <property type="match status" value="1"/>
</dbReference>
<dbReference type="FunFam" id="3.60.15.30:FF:000001">
    <property type="entry name" value="Alkyl/aryl-sulfatase BDS1"/>
    <property type="match status" value="1"/>
</dbReference>
<dbReference type="PANTHER" id="PTHR43223">
    <property type="entry name" value="ALKYL/ARYL-SULFATASE"/>
    <property type="match status" value="1"/>
</dbReference>
<keyword evidence="3" id="KW-0862">Zinc</keyword>
<keyword evidence="5" id="KW-0732">Signal</keyword>
<dbReference type="Gene3D" id="3.30.1050.10">
    <property type="entry name" value="SCP2 sterol-binding domain"/>
    <property type="match status" value="1"/>
</dbReference>
<dbReference type="Proteomes" id="UP000575083">
    <property type="component" value="Unassembled WGS sequence"/>
</dbReference>
<evidence type="ECO:0000256" key="2">
    <source>
        <dbReference type="ARBA" id="ARBA00022801"/>
    </source>
</evidence>
<protein>
    <submittedName>
        <fullName evidence="7">Alkyl sulfatase BDS1-like metallo-beta-lactamase superfamily hydrolase</fullName>
    </submittedName>
</protein>
<evidence type="ECO:0000256" key="4">
    <source>
        <dbReference type="ARBA" id="ARBA00033751"/>
    </source>
</evidence>
<dbReference type="Pfam" id="PF00753">
    <property type="entry name" value="Lactamase_B"/>
    <property type="match status" value="1"/>
</dbReference>
<dbReference type="GO" id="GO:0046872">
    <property type="term" value="F:metal ion binding"/>
    <property type="evidence" value="ECO:0007669"/>
    <property type="project" value="UniProtKB-KW"/>
</dbReference>
<dbReference type="SUPFAM" id="SSF56281">
    <property type="entry name" value="Metallo-hydrolase/oxidoreductase"/>
    <property type="match status" value="1"/>
</dbReference>
<organism evidence="7 8">
    <name type="scientific">Acidovorax soli</name>
    <dbReference type="NCBI Taxonomy" id="592050"/>
    <lineage>
        <taxon>Bacteria</taxon>
        <taxon>Pseudomonadati</taxon>
        <taxon>Pseudomonadota</taxon>
        <taxon>Betaproteobacteria</taxon>
        <taxon>Burkholderiales</taxon>
        <taxon>Comamonadaceae</taxon>
        <taxon>Acidovorax</taxon>
    </lineage>
</organism>
<keyword evidence="2 7" id="KW-0378">Hydrolase</keyword>
<dbReference type="InterPro" id="IPR029228">
    <property type="entry name" value="Alkyl_sulf_dimr"/>
</dbReference>
<dbReference type="SMART" id="SM00849">
    <property type="entry name" value="Lactamase_B"/>
    <property type="match status" value="1"/>
</dbReference>
<dbReference type="GO" id="GO:0018741">
    <property type="term" value="F:linear primary-alkylsulfatase activity"/>
    <property type="evidence" value="ECO:0007669"/>
    <property type="project" value="InterPro"/>
</dbReference>
<sequence length="684" mass="74376">MRTAPHSTAPGTRLLSTLASAALLAACTTAPVPEAAPGASAARQATTATRAAQQAALARLPRNDAQAMEDARRGLIASADALTVRNAQGRPIWAMQDYAFLAQETAPDTVHPALWRQAQRNRVSGLFQVTERLYQVRGLDLSNMSILEGDTGLIVVDPLMYTETAQAAMALYYQHRPRKPVVAVVYSHSHVDHFGGVRGVVRQEDVDAGRVQVIAPAGFMAEAVGENVIAGHAMGRRALYQFGMLLPRNAQGQVDAGLGKAGAPGTLGLIAPTRLIDKPHETLHIDGIDIEFTLTPHAEAPAEMVMYYPQLKVLNMAELAVHTQHNLLPMRGAQVRDALGWSRHLNMALHRYGSQAEILIAQHHWPVWGQARLRGSLARQRDTYKYLHDQTVRWMNHGYVGSEIAEMLQLPDSLAEDGATHAFYGHLKHNVRAVYQHYLGYYEGNPAQLEALPPAAAAKKTVEYMGGPEAVLRRAQADYVRGDYRWVAQVASQLVFAEPTNQAARQLAANAYEQLGYQMESATARNAFLQGAAELRQGVPQLPRPGAASRDLVRNLPLEMFFNYLAVRLDADKARGQHIVLNWIFTDTGEQVALNLENSALTQSPGLAPGANATVRLGRATLDAIAGQQTTLPEAMRSGQLKIEGDAGKVAALMGMLDRFESVFPIVEPRPERAAASGRPAAPQ</sequence>
<dbReference type="CDD" id="cd07710">
    <property type="entry name" value="arylsulfatase_Sdsa1-like_MBL-fold"/>
    <property type="match status" value="1"/>
</dbReference>
<dbReference type="SUPFAM" id="SSF55718">
    <property type="entry name" value="SCP-like"/>
    <property type="match status" value="1"/>
</dbReference>
<feature type="signal peptide" evidence="5">
    <location>
        <begin position="1"/>
        <end position="21"/>
    </location>
</feature>
<name>A0A7X0UAP5_9BURK</name>
<evidence type="ECO:0000256" key="3">
    <source>
        <dbReference type="ARBA" id="ARBA00022833"/>
    </source>
</evidence>
<dbReference type="RefSeq" id="WP_184860198.1">
    <property type="nucleotide sequence ID" value="NZ_JACHLK010000008.1"/>
</dbReference>
<comment type="similarity">
    <text evidence="4">Belongs to the metallo-beta-lactamase superfamily. Type III sulfatase family.</text>
</comment>
<reference evidence="7 8" key="1">
    <citation type="submission" date="2020-08" db="EMBL/GenBank/DDBJ databases">
        <title>Functional genomics of gut bacteria from endangered species of beetles.</title>
        <authorList>
            <person name="Carlos-Shanley C."/>
        </authorList>
    </citation>
    <scope>NUCLEOTIDE SEQUENCE [LARGE SCALE GENOMIC DNA]</scope>
    <source>
        <strain evidence="7 8">S00198</strain>
    </source>
</reference>
<dbReference type="Gene3D" id="1.25.40.880">
    <property type="entry name" value="Alkyl sulfatase, dimerisation domain"/>
    <property type="match status" value="1"/>
</dbReference>
<evidence type="ECO:0000256" key="5">
    <source>
        <dbReference type="SAM" id="SignalP"/>
    </source>
</evidence>
<dbReference type="Gene3D" id="3.60.15.30">
    <property type="entry name" value="Metallo-beta-lactamase domain"/>
    <property type="match status" value="1"/>
</dbReference>
<evidence type="ECO:0000256" key="1">
    <source>
        <dbReference type="ARBA" id="ARBA00022723"/>
    </source>
</evidence>
<keyword evidence="1" id="KW-0479">Metal-binding</keyword>
<dbReference type="InterPro" id="IPR036866">
    <property type="entry name" value="RibonucZ/Hydroxyglut_hydro"/>
</dbReference>
<dbReference type="InterPro" id="IPR038536">
    <property type="entry name" value="Alkyl/aryl-sulf_dimr_sf"/>
</dbReference>
<dbReference type="InterPro" id="IPR052195">
    <property type="entry name" value="Bact_Alkyl/Aryl-Sulfatase"/>
</dbReference>
<dbReference type="GO" id="GO:0046983">
    <property type="term" value="F:protein dimerization activity"/>
    <property type="evidence" value="ECO:0007669"/>
    <property type="project" value="InterPro"/>
</dbReference>
<dbReference type="Pfam" id="PF14864">
    <property type="entry name" value="Alkyl_sulf_C"/>
    <property type="match status" value="1"/>
</dbReference>
<accession>A0A7X0UAP5</accession>
<feature type="domain" description="Metallo-beta-lactamase" evidence="6">
    <location>
        <begin position="141"/>
        <end position="363"/>
    </location>
</feature>
<dbReference type="GO" id="GO:0018909">
    <property type="term" value="P:dodecyl sulfate metabolic process"/>
    <property type="evidence" value="ECO:0007669"/>
    <property type="project" value="InterPro"/>
</dbReference>
<dbReference type="InterPro" id="IPR044097">
    <property type="entry name" value="Bds1/SdsA1_MBL-fold"/>
</dbReference>
<evidence type="ECO:0000313" key="8">
    <source>
        <dbReference type="Proteomes" id="UP000575083"/>
    </source>
</evidence>
<dbReference type="InterPro" id="IPR029229">
    <property type="entry name" value="Alkyl_sulf_C"/>
</dbReference>
<dbReference type="AlphaFoldDB" id="A0A7X0UAP5"/>
<proteinExistence type="inferred from homology"/>
<gene>
    <name evidence="7" type="ORF">HNP48_003991</name>
</gene>
<comment type="caution">
    <text evidence="7">The sequence shown here is derived from an EMBL/GenBank/DDBJ whole genome shotgun (WGS) entry which is preliminary data.</text>
</comment>
<dbReference type="InterPro" id="IPR036527">
    <property type="entry name" value="SCP2_sterol-bd_dom_sf"/>
</dbReference>
<feature type="chain" id="PRO_5030692878" evidence="5">
    <location>
        <begin position="22"/>
        <end position="684"/>
    </location>
</feature>
<evidence type="ECO:0000259" key="6">
    <source>
        <dbReference type="SMART" id="SM00849"/>
    </source>
</evidence>
<evidence type="ECO:0000313" key="7">
    <source>
        <dbReference type="EMBL" id="MBB6561298.1"/>
    </source>
</evidence>
<dbReference type="InterPro" id="IPR001279">
    <property type="entry name" value="Metallo-B-lactamas"/>
</dbReference>
<dbReference type="PROSITE" id="PS51257">
    <property type="entry name" value="PROKAR_LIPOPROTEIN"/>
    <property type="match status" value="1"/>
</dbReference>
<keyword evidence="8" id="KW-1185">Reference proteome</keyword>
<dbReference type="Pfam" id="PF14863">
    <property type="entry name" value="Alkyl_sulf_dimr"/>
    <property type="match status" value="1"/>
</dbReference>
<dbReference type="EMBL" id="JACHLK010000008">
    <property type="protein sequence ID" value="MBB6561298.1"/>
    <property type="molecule type" value="Genomic_DNA"/>
</dbReference>